<keyword evidence="1" id="KW-0175">Coiled coil</keyword>
<evidence type="ECO:0000313" key="5">
    <source>
        <dbReference type="Proteomes" id="UP000009173"/>
    </source>
</evidence>
<evidence type="ECO:0000256" key="3">
    <source>
        <dbReference type="SAM" id="Phobius"/>
    </source>
</evidence>
<sequence>MSDIKTGVPPMPPSTGLQSSTPPIAPAPTASPKPDGATTLRPPTSTNEATPQIIPDLMAMFPVATALGNIRSSRLSPAIQGLLLAVLLPTILSLLYFGLWASPMYIAEARFAIRGAETSGTVGGLAALLLPTGSSIGADAHIVAEYIQSPDIMETIDNEMHIFTHFSSHEHDLISRLATDATRDERLSYWQWVVKPSFDPETGIIALSVKSYAPATSKKLAEAVLAKSEALVNAMSRRAKEDAITLAMSEVKTAEARVRKAQEALRVFRNRSGMLDPASTAGGLQGIVSQLESETVKVRAEIAEASSFMSKDAPALVGLRARLMAVEKQLISEKLRMAGEARPGSLTSFAGEYEDLQTENEFARQQLVSAMTSLETARVKAEAKSRYVVAFQSPALPDESLYPRPFLFTAYVLVGALMLTGLFSLIISAVREHAGF</sequence>
<organism evidence="4 5">
    <name type="scientific">Nitratidesulfovibrio vulgaris (strain DP4)</name>
    <name type="common">Desulfovibrio vulgaris</name>
    <dbReference type="NCBI Taxonomy" id="391774"/>
    <lineage>
        <taxon>Bacteria</taxon>
        <taxon>Pseudomonadati</taxon>
        <taxon>Thermodesulfobacteriota</taxon>
        <taxon>Desulfovibrionia</taxon>
        <taxon>Desulfovibrionales</taxon>
        <taxon>Desulfovibrionaceae</taxon>
        <taxon>Nitratidesulfovibrio</taxon>
    </lineage>
</organism>
<feature type="coiled-coil region" evidence="1">
    <location>
        <begin position="346"/>
        <end position="373"/>
    </location>
</feature>
<dbReference type="GO" id="GO:0004713">
    <property type="term" value="F:protein tyrosine kinase activity"/>
    <property type="evidence" value="ECO:0007669"/>
    <property type="project" value="TreeGrafter"/>
</dbReference>
<dbReference type="PANTHER" id="PTHR32309">
    <property type="entry name" value="TYROSINE-PROTEIN KINASE"/>
    <property type="match status" value="1"/>
</dbReference>
<gene>
    <name evidence="4" type="ordered locus">Dvul_2583</name>
</gene>
<evidence type="ECO:0000313" key="4">
    <source>
        <dbReference type="EMBL" id="ABM29598.1"/>
    </source>
</evidence>
<dbReference type="AlphaFoldDB" id="A0A0H3AAG2"/>
<dbReference type="InterPro" id="IPR050445">
    <property type="entry name" value="Bact_polysacc_biosynth/exp"/>
</dbReference>
<feature type="region of interest" description="Disordered" evidence="2">
    <location>
        <begin position="1"/>
        <end position="51"/>
    </location>
</feature>
<name>A0A0H3AAG2_NITV4</name>
<keyword evidence="3" id="KW-1133">Transmembrane helix</keyword>
<feature type="coiled-coil region" evidence="1">
    <location>
        <begin position="244"/>
        <end position="271"/>
    </location>
</feature>
<keyword evidence="3" id="KW-0812">Transmembrane</keyword>
<evidence type="ECO:0000256" key="1">
    <source>
        <dbReference type="SAM" id="Coils"/>
    </source>
</evidence>
<keyword evidence="3" id="KW-0472">Membrane</keyword>
<feature type="transmembrane region" description="Helical" evidence="3">
    <location>
        <begin position="81"/>
        <end position="101"/>
    </location>
</feature>
<evidence type="ECO:0000256" key="2">
    <source>
        <dbReference type="SAM" id="MobiDB-lite"/>
    </source>
</evidence>
<feature type="transmembrane region" description="Helical" evidence="3">
    <location>
        <begin position="406"/>
        <end position="430"/>
    </location>
</feature>
<dbReference type="EMBL" id="CP000527">
    <property type="protein sequence ID" value="ABM29598.1"/>
    <property type="molecule type" value="Genomic_DNA"/>
</dbReference>
<proteinExistence type="predicted"/>
<feature type="compositionally biased region" description="Polar residues" evidence="2">
    <location>
        <begin position="41"/>
        <end position="50"/>
    </location>
</feature>
<dbReference type="PANTHER" id="PTHR32309:SF13">
    <property type="entry name" value="FERRIC ENTEROBACTIN TRANSPORT PROTEIN FEPE"/>
    <property type="match status" value="1"/>
</dbReference>
<dbReference type="Proteomes" id="UP000009173">
    <property type="component" value="Chromosome"/>
</dbReference>
<accession>A0A0H3AAG2</accession>
<dbReference type="KEGG" id="dvl:Dvul_2583"/>
<reference evidence="5" key="1">
    <citation type="journal article" date="2009" name="Environ. Microbiol.">
        <title>Contribution of mobile genetic elements to Desulfovibrio vulgaris genome plasticity.</title>
        <authorList>
            <person name="Walker C.B."/>
            <person name="Stolyar S."/>
            <person name="Chivian D."/>
            <person name="Pinel N."/>
            <person name="Gabster J.A."/>
            <person name="Dehal P.S."/>
            <person name="He Z."/>
            <person name="Yang Z.K."/>
            <person name="Yen H.C."/>
            <person name="Zhou J."/>
            <person name="Wall J.D."/>
            <person name="Hazen T.C."/>
            <person name="Arkin A.P."/>
            <person name="Stahl D.A."/>
        </authorList>
    </citation>
    <scope>NUCLEOTIDE SEQUENCE [LARGE SCALE GENOMIC DNA]</scope>
    <source>
        <strain evidence="5">DP4</strain>
    </source>
</reference>
<dbReference type="GO" id="GO:0005886">
    <property type="term" value="C:plasma membrane"/>
    <property type="evidence" value="ECO:0007669"/>
    <property type="project" value="TreeGrafter"/>
</dbReference>
<dbReference type="HOGENOM" id="CLU_027864_0_0_7"/>
<protein>
    <submittedName>
        <fullName evidence="4">Capsule polysaccharide export protein-like protein</fullName>
    </submittedName>
</protein>